<dbReference type="AlphaFoldDB" id="A0A7J7KDB2"/>
<protein>
    <submittedName>
        <fullName evidence="1">Uncharacterized protein</fullName>
    </submittedName>
</protein>
<sequence length="129" mass="14547">MRQVIAELSVTMATYSKSLSLTLKEAFCQQTTTIVYPPDSVAYGSRTSRVVRNLQSSLTTFSQQSNRALPYRLQANYHSSTSFNCNVAEISQHHYGDKHTGSHLEPLFPLFLPTSLRLHSSVVVVWLLR</sequence>
<evidence type="ECO:0000313" key="2">
    <source>
        <dbReference type="Proteomes" id="UP000593567"/>
    </source>
</evidence>
<gene>
    <name evidence="1" type="ORF">EB796_005032</name>
</gene>
<dbReference type="EMBL" id="VXIV02000691">
    <property type="protein sequence ID" value="KAF6036639.1"/>
    <property type="molecule type" value="Genomic_DNA"/>
</dbReference>
<comment type="caution">
    <text evidence="1">The sequence shown here is derived from an EMBL/GenBank/DDBJ whole genome shotgun (WGS) entry which is preliminary data.</text>
</comment>
<accession>A0A7J7KDB2</accession>
<keyword evidence="2" id="KW-1185">Reference proteome</keyword>
<dbReference type="Proteomes" id="UP000593567">
    <property type="component" value="Unassembled WGS sequence"/>
</dbReference>
<reference evidence="1" key="1">
    <citation type="submission" date="2020-06" db="EMBL/GenBank/DDBJ databases">
        <title>Draft genome of Bugula neritina, a colonial animal packing powerful symbionts and potential medicines.</title>
        <authorList>
            <person name="Rayko M."/>
        </authorList>
    </citation>
    <scope>NUCLEOTIDE SEQUENCE [LARGE SCALE GENOMIC DNA]</scope>
    <source>
        <strain evidence="1">Kwan_BN1</strain>
    </source>
</reference>
<proteinExistence type="predicted"/>
<organism evidence="1 2">
    <name type="scientific">Bugula neritina</name>
    <name type="common">Brown bryozoan</name>
    <name type="synonym">Sertularia neritina</name>
    <dbReference type="NCBI Taxonomy" id="10212"/>
    <lineage>
        <taxon>Eukaryota</taxon>
        <taxon>Metazoa</taxon>
        <taxon>Spiralia</taxon>
        <taxon>Lophotrochozoa</taxon>
        <taxon>Bryozoa</taxon>
        <taxon>Gymnolaemata</taxon>
        <taxon>Cheilostomatida</taxon>
        <taxon>Flustrina</taxon>
        <taxon>Buguloidea</taxon>
        <taxon>Bugulidae</taxon>
        <taxon>Bugula</taxon>
    </lineage>
</organism>
<evidence type="ECO:0000313" key="1">
    <source>
        <dbReference type="EMBL" id="KAF6036639.1"/>
    </source>
</evidence>
<name>A0A7J7KDB2_BUGNE</name>